<dbReference type="PANTHER" id="PTHR45453:SF1">
    <property type="entry name" value="PHOSPHATE REGULON SENSOR PROTEIN PHOR"/>
    <property type="match status" value="1"/>
</dbReference>
<keyword evidence="3" id="KW-0597">Phosphoprotein</keyword>
<evidence type="ECO:0000313" key="8">
    <source>
        <dbReference type="Proteomes" id="UP000235584"/>
    </source>
</evidence>
<evidence type="ECO:0000256" key="2">
    <source>
        <dbReference type="ARBA" id="ARBA00012438"/>
    </source>
</evidence>
<dbReference type="AlphaFoldDB" id="A0A2K9NTZ1"/>
<dbReference type="GO" id="GO:0016036">
    <property type="term" value="P:cellular response to phosphate starvation"/>
    <property type="evidence" value="ECO:0007669"/>
    <property type="project" value="TreeGrafter"/>
</dbReference>
<dbReference type="PROSITE" id="PS50109">
    <property type="entry name" value="HIS_KIN"/>
    <property type="match status" value="1"/>
</dbReference>
<keyword evidence="4" id="KW-0808">Transferase</keyword>
<sequence length="449" mass="52198">MIEIRYQRILFFQALFLFLLGTFVYNFFKKSFGLHVGASFWSVYLLVWFVFIFFNLLFIKFFALPTKGLLKKLESTVPPDDLSWAVIEDSLSKRDVHHQIIQSEYEIENLKYKILLDSLHDPVCIFNKEEMILYSNHAFNSLFSLPEQAAKSSLLEVTRNLYFQDFIKKSVESSEVQKINEFSFNPIQDSFKKFFEIKVFPLKNIQNYLIIMHDVTERKMADQMREDFVANFSHEVRTPLTILNGQMQALKLNLEKKPEFSAEFKPTFEKIDNNSRRLINLFNDLLRLTSVEKKKDLEREEVSLEMLAETLADEIAHNYPNKKIHFSFDFKVPTVMVDYNLFEQVMINLIDNAIKYSKNEGEVKISSSSQENSTMIEISDNGVGIPEDQHHRIFERFFRVDASRSSEIEGTGLGLSIVKHIIQKHDGKIKVASRPGGGTVFTISLPASK</sequence>
<dbReference type="SMART" id="SM00387">
    <property type="entry name" value="HATPase_c"/>
    <property type="match status" value="1"/>
</dbReference>
<proteinExistence type="predicted"/>
<evidence type="ECO:0000256" key="4">
    <source>
        <dbReference type="ARBA" id="ARBA00022679"/>
    </source>
</evidence>
<gene>
    <name evidence="7" type="ORF">C0V70_12930</name>
</gene>
<dbReference type="CDD" id="cd00082">
    <property type="entry name" value="HisKA"/>
    <property type="match status" value="1"/>
</dbReference>
<evidence type="ECO:0000313" key="7">
    <source>
        <dbReference type="EMBL" id="AUN98989.1"/>
    </source>
</evidence>
<dbReference type="OrthoDB" id="5288098at2"/>
<dbReference type="InterPro" id="IPR003661">
    <property type="entry name" value="HisK_dim/P_dom"/>
</dbReference>
<dbReference type="GO" id="GO:0005886">
    <property type="term" value="C:plasma membrane"/>
    <property type="evidence" value="ECO:0007669"/>
    <property type="project" value="TreeGrafter"/>
</dbReference>
<evidence type="ECO:0000256" key="6">
    <source>
        <dbReference type="ARBA" id="ARBA00023012"/>
    </source>
</evidence>
<dbReference type="InterPro" id="IPR013767">
    <property type="entry name" value="PAS_fold"/>
</dbReference>
<dbReference type="InterPro" id="IPR036097">
    <property type="entry name" value="HisK_dim/P_sf"/>
</dbReference>
<dbReference type="FunFam" id="3.30.565.10:FF:000006">
    <property type="entry name" value="Sensor histidine kinase WalK"/>
    <property type="match status" value="1"/>
</dbReference>
<keyword evidence="5" id="KW-0418">Kinase</keyword>
<dbReference type="InterPro" id="IPR036890">
    <property type="entry name" value="HATPase_C_sf"/>
</dbReference>
<keyword evidence="8" id="KW-1185">Reference proteome</keyword>
<dbReference type="InterPro" id="IPR005467">
    <property type="entry name" value="His_kinase_dom"/>
</dbReference>
<dbReference type="InterPro" id="IPR003594">
    <property type="entry name" value="HATPase_dom"/>
</dbReference>
<dbReference type="GO" id="GO:0006355">
    <property type="term" value="P:regulation of DNA-templated transcription"/>
    <property type="evidence" value="ECO:0007669"/>
    <property type="project" value="InterPro"/>
</dbReference>
<dbReference type="Pfam" id="PF00512">
    <property type="entry name" value="HisKA"/>
    <property type="match status" value="1"/>
</dbReference>
<dbReference type="PRINTS" id="PR00344">
    <property type="entry name" value="BCTRLSENSOR"/>
</dbReference>
<dbReference type="Gene3D" id="1.10.287.130">
    <property type="match status" value="1"/>
</dbReference>
<dbReference type="EMBL" id="CP025704">
    <property type="protein sequence ID" value="AUN98989.1"/>
    <property type="molecule type" value="Genomic_DNA"/>
</dbReference>
<dbReference type="PANTHER" id="PTHR45453">
    <property type="entry name" value="PHOSPHATE REGULON SENSOR PROTEIN PHOR"/>
    <property type="match status" value="1"/>
</dbReference>
<dbReference type="Pfam" id="PF02518">
    <property type="entry name" value="HATPase_c"/>
    <property type="match status" value="1"/>
</dbReference>
<reference evidence="7 8" key="1">
    <citation type="submission" date="2018-01" db="EMBL/GenBank/DDBJ databases">
        <title>Complete genome sequence of Bacteriovorax stolpii DSM12778.</title>
        <authorList>
            <person name="Tang B."/>
            <person name="Chang J."/>
        </authorList>
    </citation>
    <scope>NUCLEOTIDE SEQUENCE [LARGE SCALE GENOMIC DNA]</scope>
    <source>
        <strain evidence="7 8">DSM 12778</strain>
    </source>
</reference>
<evidence type="ECO:0000256" key="5">
    <source>
        <dbReference type="ARBA" id="ARBA00022777"/>
    </source>
</evidence>
<dbReference type="SUPFAM" id="SSF47384">
    <property type="entry name" value="Homodimeric domain of signal transducing histidine kinase"/>
    <property type="match status" value="1"/>
</dbReference>
<organism evidence="7 8">
    <name type="scientific">Bacteriovorax stolpii</name>
    <name type="common">Bdellovibrio stolpii</name>
    <dbReference type="NCBI Taxonomy" id="960"/>
    <lineage>
        <taxon>Bacteria</taxon>
        <taxon>Pseudomonadati</taxon>
        <taxon>Bdellovibrionota</taxon>
        <taxon>Bacteriovoracia</taxon>
        <taxon>Bacteriovoracales</taxon>
        <taxon>Bacteriovoracaceae</taxon>
        <taxon>Bacteriovorax</taxon>
    </lineage>
</organism>
<dbReference type="SUPFAM" id="SSF55874">
    <property type="entry name" value="ATPase domain of HSP90 chaperone/DNA topoisomerase II/histidine kinase"/>
    <property type="match status" value="1"/>
</dbReference>
<protein>
    <recommendedName>
        <fullName evidence="2">histidine kinase</fullName>
        <ecNumber evidence="2">2.7.13.3</ecNumber>
    </recommendedName>
</protein>
<dbReference type="GO" id="GO:0004721">
    <property type="term" value="F:phosphoprotein phosphatase activity"/>
    <property type="evidence" value="ECO:0007669"/>
    <property type="project" value="TreeGrafter"/>
</dbReference>
<evidence type="ECO:0000256" key="1">
    <source>
        <dbReference type="ARBA" id="ARBA00000085"/>
    </source>
</evidence>
<dbReference type="CDD" id="cd00075">
    <property type="entry name" value="HATPase"/>
    <property type="match status" value="1"/>
</dbReference>
<dbReference type="Proteomes" id="UP000235584">
    <property type="component" value="Chromosome"/>
</dbReference>
<dbReference type="Pfam" id="PF00989">
    <property type="entry name" value="PAS"/>
    <property type="match status" value="1"/>
</dbReference>
<dbReference type="KEGG" id="bsto:C0V70_12930"/>
<comment type="catalytic activity">
    <reaction evidence="1">
        <text>ATP + protein L-histidine = ADP + protein N-phospho-L-histidine.</text>
        <dbReference type="EC" id="2.7.13.3"/>
    </reaction>
</comment>
<accession>A0A2K9NTZ1</accession>
<dbReference type="Gene3D" id="3.30.450.20">
    <property type="entry name" value="PAS domain"/>
    <property type="match status" value="1"/>
</dbReference>
<dbReference type="Gene3D" id="3.30.565.10">
    <property type="entry name" value="Histidine kinase-like ATPase, C-terminal domain"/>
    <property type="match status" value="1"/>
</dbReference>
<dbReference type="RefSeq" id="WP_102244280.1">
    <property type="nucleotide sequence ID" value="NZ_CP025704.1"/>
</dbReference>
<keyword evidence="6" id="KW-0902">Two-component regulatory system</keyword>
<dbReference type="SMART" id="SM00388">
    <property type="entry name" value="HisKA"/>
    <property type="match status" value="1"/>
</dbReference>
<dbReference type="EC" id="2.7.13.3" evidence="2"/>
<name>A0A2K9NTZ1_BACTC</name>
<dbReference type="InterPro" id="IPR004358">
    <property type="entry name" value="Sig_transdc_His_kin-like_C"/>
</dbReference>
<dbReference type="InterPro" id="IPR050351">
    <property type="entry name" value="BphY/WalK/GraS-like"/>
</dbReference>
<dbReference type="GO" id="GO:0000155">
    <property type="term" value="F:phosphorelay sensor kinase activity"/>
    <property type="evidence" value="ECO:0007669"/>
    <property type="project" value="InterPro"/>
</dbReference>
<evidence type="ECO:0000256" key="3">
    <source>
        <dbReference type="ARBA" id="ARBA00022553"/>
    </source>
</evidence>